<sequence length="86" mass="9950">MHGYDIGNMNLRIKGIFLCPLNSSCLCNKDTHLCCHKSQMVHSYISHNISHKTSSICPESKLWSTLLHTCCYRNQNQQMRLPIKRS</sequence>
<dbReference type="EMBL" id="BT139705">
    <property type="protein sequence ID" value="AFK39500.1"/>
    <property type="molecule type" value="mRNA"/>
</dbReference>
<reference evidence="1" key="1">
    <citation type="submission" date="2012-05" db="EMBL/GenBank/DDBJ databases">
        <authorList>
            <person name="Krishnakumar V."/>
            <person name="Cheung F."/>
            <person name="Xiao Y."/>
            <person name="Chan A."/>
            <person name="Moskal W.A."/>
            <person name="Town C.D."/>
        </authorList>
    </citation>
    <scope>NUCLEOTIDE SEQUENCE</scope>
</reference>
<name>I3SGV8_MEDTR</name>
<organism evidence="1">
    <name type="scientific">Medicago truncatula</name>
    <name type="common">Barrel medic</name>
    <name type="synonym">Medicago tribuloides</name>
    <dbReference type="NCBI Taxonomy" id="3880"/>
    <lineage>
        <taxon>Eukaryota</taxon>
        <taxon>Viridiplantae</taxon>
        <taxon>Streptophyta</taxon>
        <taxon>Embryophyta</taxon>
        <taxon>Tracheophyta</taxon>
        <taxon>Spermatophyta</taxon>
        <taxon>Magnoliopsida</taxon>
        <taxon>eudicotyledons</taxon>
        <taxon>Gunneridae</taxon>
        <taxon>Pentapetalae</taxon>
        <taxon>rosids</taxon>
        <taxon>fabids</taxon>
        <taxon>Fabales</taxon>
        <taxon>Fabaceae</taxon>
        <taxon>Papilionoideae</taxon>
        <taxon>50 kb inversion clade</taxon>
        <taxon>NPAAA clade</taxon>
        <taxon>Hologalegina</taxon>
        <taxon>IRL clade</taxon>
        <taxon>Trifolieae</taxon>
        <taxon>Medicago</taxon>
    </lineage>
</organism>
<evidence type="ECO:0000313" key="1">
    <source>
        <dbReference type="EMBL" id="AFK39500.1"/>
    </source>
</evidence>
<proteinExistence type="evidence at transcript level"/>
<dbReference type="AlphaFoldDB" id="I3SGV8"/>
<accession>I3SGV8</accession>
<dbReference type="EMBL" id="BT145393">
    <property type="protein sequence ID" value="AFK45187.1"/>
    <property type="molecule type" value="mRNA"/>
</dbReference>
<protein>
    <submittedName>
        <fullName evidence="1">Uncharacterized protein</fullName>
    </submittedName>
</protein>